<evidence type="ECO:0000313" key="5">
    <source>
        <dbReference type="EMBL" id="MBW0499251.1"/>
    </source>
</evidence>
<accession>A0A9Q3DF04</accession>
<evidence type="ECO:0000256" key="1">
    <source>
        <dbReference type="ARBA" id="ARBA00022664"/>
    </source>
</evidence>
<dbReference type="SUPFAM" id="SSF57756">
    <property type="entry name" value="Retrovirus zinc finger-like domains"/>
    <property type="match status" value="1"/>
</dbReference>
<proteinExistence type="predicted"/>
<name>A0A9Q3DF04_9BASI</name>
<protein>
    <recommendedName>
        <fullName evidence="4">CCHC-type domain-containing protein</fullName>
    </recommendedName>
</protein>
<feature type="compositionally biased region" description="Acidic residues" evidence="3">
    <location>
        <begin position="296"/>
        <end position="307"/>
    </location>
</feature>
<dbReference type="AlphaFoldDB" id="A0A9Q3DF04"/>
<keyword evidence="1" id="KW-0507">mRNA processing</keyword>
<dbReference type="GO" id="GO:0008270">
    <property type="term" value="F:zinc ion binding"/>
    <property type="evidence" value="ECO:0007669"/>
    <property type="project" value="UniProtKB-KW"/>
</dbReference>
<dbReference type="GO" id="GO:0003676">
    <property type="term" value="F:nucleic acid binding"/>
    <property type="evidence" value="ECO:0007669"/>
    <property type="project" value="InterPro"/>
</dbReference>
<evidence type="ECO:0000259" key="4">
    <source>
        <dbReference type="PROSITE" id="PS50158"/>
    </source>
</evidence>
<feature type="region of interest" description="Disordered" evidence="3">
    <location>
        <begin position="293"/>
        <end position="324"/>
    </location>
</feature>
<dbReference type="GO" id="GO:0006397">
    <property type="term" value="P:mRNA processing"/>
    <property type="evidence" value="ECO:0007669"/>
    <property type="project" value="UniProtKB-KW"/>
</dbReference>
<keyword evidence="2" id="KW-0862">Zinc</keyword>
<dbReference type="EMBL" id="AVOT02015176">
    <property type="protein sequence ID" value="MBW0499251.1"/>
    <property type="molecule type" value="Genomic_DNA"/>
</dbReference>
<comment type="caution">
    <text evidence="5">The sequence shown here is derived from an EMBL/GenBank/DDBJ whole genome shotgun (WGS) entry which is preliminary data.</text>
</comment>
<dbReference type="PROSITE" id="PS50158">
    <property type="entry name" value="ZF_CCHC"/>
    <property type="match status" value="1"/>
</dbReference>
<dbReference type="InterPro" id="IPR001878">
    <property type="entry name" value="Znf_CCHC"/>
</dbReference>
<sequence>MKIKLTLPLTFQFNRKLKPEKWKGMDQVLQLHQLLKDLFQWRMDKKSFNLASHWAEHGASFQKISLEEIDFEDLMDKGEPSHYPSYRRTADPDRAYSDSFRLTRSRPNQLSSSFTPFGNQQMSDQEAPFFTIPRSFQEKTRIQGQKQDPFQPKAERVRHNDPSAVRLGERSTKEPEIAVHTSRINDKSKTPETNARRTGECSKFRCNQSCTLYDIAKPLQDVWKTTNIEKNSPYKSSGFREKQPFRVGFKDKPREIVAEVTNKKNSCHNCGSTDHYDHNCPKAKKKVYAIEKVPEEESPTEDSESDSMGDAIREQSDEEQDPREEFLVEYQEETPLEIQDIHLEAGIPQDTAKKNLCKHTQDAKTFLVTPTKGMAYMHGTPTKMTVCIDNSQHPLIIDSAAHCARVARNYLDHHSPN</sequence>
<gene>
    <name evidence="5" type="ORF">O181_038966</name>
</gene>
<keyword evidence="2" id="KW-0863">Zinc-finger</keyword>
<keyword evidence="6" id="KW-1185">Reference proteome</keyword>
<evidence type="ECO:0000256" key="3">
    <source>
        <dbReference type="SAM" id="MobiDB-lite"/>
    </source>
</evidence>
<evidence type="ECO:0000256" key="2">
    <source>
        <dbReference type="PROSITE-ProRule" id="PRU00047"/>
    </source>
</evidence>
<keyword evidence="2" id="KW-0479">Metal-binding</keyword>
<dbReference type="Proteomes" id="UP000765509">
    <property type="component" value="Unassembled WGS sequence"/>
</dbReference>
<organism evidence="5 6">
    <name type="scientific">Austropuccinia psidii MF-1</name>
    <dbReference type="NCBI Taxonomy" id="1389203"/>
    <lineage>
        <taxon>Eukaryota</taxon>
        <taxon>Fungi</taxon>
        <taxon>Dikarya</taxon>
        <taxon>Basidiomycota</taxon>
        <taxon>Pucciniomycotina</taxon>
        <taxon>Pucciniomycetes</taxon>
        <taxon>Pucciniales</taxon>
        <taxon>Sphaerophragmiaceae</taxon>
        <taxon>Austropuccinia</taxon>
    </lineage>
</organism>
<dbReference type="InterPro" id="IPR036875">
    <property type="entry name" value="Znf_CCHC_sf"/>
</dbReference>
<feature type="domain" description="CCHC-type" evidence="4">
    <location>
        <begin position="267"/>
        <end position="282"/>
    </location>
</feature>
<evidence type="ECO:0000313" key="6">
    <source>
        <dbReference type="Proteomes" id="UP000765509"/>
    </source>
</evidence>
<reference evidence="5" key="1">
    <citation type="submission" date="2021-03" db="EMBL/GenBank/DDBJ databases">
        <title>Draft genome sequence of rust myrtle Austropuccinia psidii MF-1, a brazilian biotype.</title>
        <authorList>
            <person name="Quecine M.C."/>
            <person name="Pachon D.M.R."/>
            <person name="Bonatelli M.L."/>
            <person name="Correr F.H."/>
            <person name="Franceschini L.M."/>
            <person name="Leite T.F."/>
            <person name="Margarido G.R.A."/>
            <person name="Almeida C.A."/>
            <person name="Ferrarezi J.A."/>
            <person name="Labate C.A."/>
        </authorList>
    </citation>
    <scope>NUCLEOTIDE SEQUENCE</scope>
    <source>
        <strain evidence="5">MF-1</strain>
    </source>
</reference>